<evidence type="ECO:0000313" key="3">
    <source>
        <dbReference type="WBParaSite" id="nRc.2.0.1.t46042-RA"/>
    </source>
</evidence>
<dbReference type="WBParaSite" id="nRc.2.0.1.t46042-RA">
    <property type="protein sequence ID" value="nRc.2.0.1.t46042-RA"/>
    <property type="gene ID" value="nRc.2.0.1.g46042"/>
</dbReference>
<protein>
    <submittedName>
        <fullName evidence="3">Uncharacterized protein</fullName>
    </submittedName>
</protein>
<evidence type="ECO:0000256" key="1">
    <source>
        <dbReference type="SAM" id="MobiDB-lite"/>
    </source>
</evidence>
<proteinExistence type="predicted"/>
<keyword evidence="2" id="KW-1185">Reference proteome</keyword>
<sequence length="122" mass="13541">MNKPSPPNRKLKKQPVKPVLKLVPHCSRKSQPPRQQPQPSKGHLPASQIAIVPVSLITEMTATKKKPNNRHAKTPQALIAINRNAVTMHRPIALEANKCIRCILPVSTNRRTNMVSAAHHPN</sequence>
<reference evidence="3" key="1">
    <citation type="submission" date="2022-11" db="UniProtKB">
        <authorList>
            <consortium name="WormBaseParasite"/>
        </authorList>
    </citation>
    <scope>IDENTIFICATION</scope>
</reference>
<evidence type="ECO:0000313" key="2">
    <source>
        <dbReference type="Proteomes" id="UP000887565"/>
    </source>
</evidence>
<accession>A0A915L5K5</accession>
<dbReference type="AlphaFoldDB" id="A0A915L5K5"/>
<feature type="compositionally biased region" description="Low complexity" evidence="1">
    <location>
        <begin position="16"/>
        <end position="41"/>
    </location>
</feature>
<dbReference type="Proteomes" id="UP000887565">
    <property type="component" value="Unplaced"/>
</dbReference>
<name>A0A915L5K5_ROMCU</name>
<feature type="region of interest" description="Disordered" evidence="1">
    <location>
        <begin position="1"/>
        <end position="48"/>
    </location>
</feature>
<organism evidence="2 3">
    <name type="scientific">Romanomermis culicivorax</name>
    <name type="common">Nematode worm</name>
    <dbReference type="NCBI Taxonomy" id="13658"/>
    <lineage>
        <taxon>Eukaryota</taxon>
        <taxon>Metazoa</taxon>
        <taxon>Ecdysozoa</taxon>
        <taxon>Nematoda</taxon>
        <taxon>Enoplea</taxon>
        <taxon>Dorylaimia</taxon>
        <taxon>Mermithida</taxon>
        <taxon>Mermithoidea</taxon>
        <taxon>Mermithidae</taxon>
        <taxon>Romanomermis</taxon>
    </lineage>
</organism>